<dbReference type="PATRIC" id="fig|218284.4.peg.4201"/>
<dbReference type="AlphaFoldDB" id="A0A0P6W2G2"/>
<reference evidence="3 4" key="1">
    <citation type="submission" date="2015-08" db="EMBL/GenBank/DDBJ databases">
        <title>Draft Genome Sequence of Bacillus vietnamensis UCD-SED5.</title>
        <authorList>
            <person name="Lee R.D."/>
            <person name="Jospin G."/>
            <person name="Lang J.M."/>
            <person name="Coil D.A."/>
            <person name="Eisen J.A."/>
        </authorList>
    </citation>
    <scope>NUCLEOTIDE SEQUENCE [LARGE SCALE GENOMIC DNA]</scope>
    <source>
        <strain evidence="3 4">UCD-SED5</strain>
    </source>
</reference>
<gene>
    <name evidence="3" type="ORF">AM506_12455</name>
</gene>
<dbReference type="InterPro" id="IPR001509">
    <property type="entry name" value="Epimerase_deHydtase"/>
</dbReference>
<dbReference type="PANTHER" id="PTHR43000">
    <property type="entry name" value="DTDP-D-GLUCOSE 4,6-DEHYDRATASE-RELATED"/>
    <property type="match status" value="1"/>
</dbReference>
<sequence>MSYYLVTGGAGFIGSHLVEELLKLNKKVIIIDDLSMGKKENIPEHENVTFIKGDISDSEFVTDIFMRYQFEKIYHLGAIASVAASVETPLVTHKTNLDATLYLLEGAKKQGILKRFIFASSAAVFGDEPTLPKTETSDIKPLSPYAIDKYASEQYVLTYNRLYNLPTTAVRFFNVFGSRQNPSSPYSGVVSILTDKFLELEKNHQVEFTLYGDGEQTRDFIYVKDVVSALVLVGESEKAIGEVFNVGTGNSISLNELISLYEKLTGLKLHIKREDERAGDIKYSYSDITKIKGIGFQSLYNMEKGLTEYWNEETKRKE</sequence>
<dbReference type="Gene3D" id="3.40.50.720">
    <property type="entry name" value="NAD(P)-binding Rossmann-like Domain"/>
    <property type="match status" value="1"/>
</dbReference>
<feature type="domain" description="NAD-dependent epimerase/dehydratase" evidence="2">
    <location>
        <begin position="5"/>
        <end position="247"/>
    </location>
</feature>
<accession>A0A0P6W2G2</accession>
<evidence type="ECO:0000313" key="4">
    <source>
        <dbReference type="Proteomes" id="UP000050398"/>
    </source>
</evidence>
<dbReference type="Proteomes" id="UP000050398">
    <property type="component" value="Unassembled WGS sequence"/>
</dbReference>
<comment type="similarity">
    <text evidence="1">Belongs to the NAD(P)-dependent epimerase/dehydratase family.</text>
</comment>
<dbReference type="SUPFAM" id="SSF51735">
    <property type="entry name" value="NAD(P)-binding Rossmann-fold domains"/>
    <property type="match status" value="1"/>
</dbReference>
<proteinExistence type="inferred from homology"/>
<evidence type="ECO:0000313" key="3">
    <source>
        <dbReference type="EMBL" id="KPL59317.1"/>
    </source>
</evidence>
<dbReference type="InterPro" id="IPR036291">
    <property type="entry name" value="NAD(P)-bd_dom_sf"/>
</dbReference>
<protein>
    <submittedName>
        <fullName evidence="3">Epimerase</fullName>
    </submittedName>
</protein>
<dbReference type="RefSeq" id="WP_060672818.1">
    <property type="nucleotide sequence ID" value="NZ_LIXZ01000008.1"/>
</dbReference>
<name>A0A0P6W2G2_9BACI</name>
<comment type="caution">
    <text evidence="3">The sequence shown here is derived from an EMBL/GenBank/DDBJ whole genome shotgun (WGS) entry which is preliminary data.</text>
</comment>
<dbReference type="OrthoDB" id="9771073at2"/>
<dbReference type="Pfam" id="PF01370">
    <property type="entry name" value="Epimerase"/>
    <property type="match status" value="1"/>
</dbReference>
<organism evidence="3 4">
    <name type="scientific">Rossellomorea vietnamensis</name>
    <dbReference type="NCBI Taxonomy" id="218284"/>
    <lineage>
        <taxon>Bacteria</taxon>
        <taxon>Bacillati</taxon>
        <taxon>Bacillota</taxon>
        <taxon>Bacilli</taxon>
        <taxon>Bacillales</taxon>
        <taxon>Bacillaceae</taxon>
        <taxon>Rossellomorea</taxon>
    </lineage>
</organism>
<dbReference type="EMBL" id="LIXZ01000008">
    <property type="protein sequence ID" value="KPL59317.1"/>
    <property type="molecule type" value="Genomic_DNA"/>
</dbReference>
<evidence type="ECO:0000256" key="1">
    <source>
        <dbReference type="ARBA" id="ARBA00007637"/>
    </source>
</evidence>
<evidence type="ECO:0000259" key="2">
    <source>
        <dbReference type="Pfam" id="PF01370"/>
    </source>
</evidence>